<dbReference type="PANTHER" id="PTHR11709">
    <property type="entry name" value="MULTI-COPPER OXIDASE"/>
    <property type="match status" value="1"/>
</dbReference>
<dbReference type="STRING" id="1182542.W9YAE1"/>
<comment type="caution">
    <text evidence="10">The sequence shown here is derived from an EMBL/GenBank/DDBJ whole genome shotgun (WGS) entry which is preliminary data.</text>
</comment>
<evidence type="ECO:0000259" key="8">
    <source>
        <dbReference type="Pfam" id="PF07731"/>
    </source>
</evidence>
<evidence type="ECO:0000256" key="2">
    <source>
        <dbReference type="ARBA" id="ARBA00022723"/>
    </source>
</evidence>
<dbReference type="Gene3D" id="2.60.40.420">
    <property type="entry name" value="Cupredoxins - blue copper proteins"/>
    <property type="match status" value="3"/>
</dbReference>
<dbReference type="GeneID" id="19167699"/>
<evidence type="ECO:0000256" key="1">
    <source>
        <dbReference type="ARBA" id="ARBA00010609"/>
    </source>
</evidence>
<dbReference type="GO" id="GO:0005507">
    <property type="term" value="F:copper ion binding"/>
    <property type="evidence" value="ECO:0007669"/>
    <property type="project" value="InterPro"/>
</dbReference>
<evidence type="ECO:0000259" key="9">
    <source>
        <dbReference type="Pfam" id="PF07732"/>
    </source>
</evidence>
<evidence type="ECO:0000259" key="7">
    <source>
        <dbReference type="Pfam" id="PF00394"/>
    </source>
</evidence>
<protein>
    <recommendedName>
        <fullName evidence="12">Laccase</fullName>
    </recommendedName>
</protein>
<name>W9YAE1_9EURO</name>
<dbReference type="SUPFAM" id="SSF49503">
    <property type="entry name" value="Cupredoxins"/>
    <property type="match status" value="3"/>
</dbReference>
<comment type="similarity">
    <text evidence="1">Belongs to the multicopper oxidase family.</text>
</comment>
<feature type="region of interest" description="Disordered" evidence="5">
    <location>
        <begin position="594"/>
        <end position="670"/>
    </location>
</feature>
<sequence length="670" mass="71724">MKAGFSLALLGSVLAGGAHAMLEKWMGGGDCPWPGPTVTGSHPQKDMPDTAGVTRYYNFTLSRATLAPDGVQVPVIVVNGQYPGPLIEANWGDWIEVNVQNEIWGPEDLTTVHWHGLNQAGTPYFDGVSTVSHCPIVPGSNLTYRFRADEYGTSWYHSHYSAQYSAGAHGPIVIHGPNEVDYDVDLGPIIVSDWFHDTYEHLVELVLSPTSTGLPFRPFSDSNLVGGAGQYPCANITNGTPCSVVPFASYEFQPGKTHRLRFVNTGTSAFETISIDGHTMTVIANDFVPVQPYDTEFVTIGVGQRVDVLVTASAASGSYWLRAHNSPGCGDTNGPDGRAVIYYSGVDSSIVPTSTGTAPPANPVCANAALSGTVPAYAIPAAEADTTITLTIAGATNGTGVFHWTMNGVSYSGDLDTPLLFSGIQTQDQASSLPAERQIYNTGTNGTVRIVVINTTPAPHPMHLHGHDFQVLAEGAGTWDGTITNPSNPQRRDVHILWAGATATNPTYIVLQYAQDNPGVWPLHCHIAWHLSAGMGIMLLERPDELAQVQIPTDVADTCVLFQQWQTTNPTTEVDDGLKKRQVEVAAHRMIEHMKHRPGSGSGSGSGTDREHARHLDSHMKRSVHGWGKAMRRGREGEAIASMDISRPRSTTLAAGSFPGEVGHGPEGEG</sequence>
<dbReference type="OrthoDB" id="2121828at2759"/>
<feature type="domain" description="Plastocyanin-like" evidence="7">
    <location>
        <begin position="188"/>
        <end position="344"/>
    </location>
</feature>
<organism evidence="10 11">
    <name type="scientific">Capronia epimyces CBS 606.96</name>
    <dbReference type="NCBI Taxonomy" id="1182542"/>
    <lineage>
        <taxon>Eukaryota</taxon>
        <taxon>Fungi</taxon>
        <taxon>Dikarya</taxon>
        <taxon>Ascomycota</taxon>
        <taxon>Pezizomycotina</taxon>
        <taxon>Eurotiomycetes</taxon>
        <taxon>Chaetothyriomycetidae</taxon>
        <taxon>Chaetothyriales</taxon>
        <taxon>Herpotrichiellaceae</taxon>
        <taxon>Capronia</taxon>
    </lineage>
</organism>
<dbReference type="InterPro" id="IPR008972">
    <property type="entry name" value="Cupredoxin"/>
</dbReference>
<evidence type="ECO:0000256" key="4">
    <source>
        <dbReference type="ARBA" id="ARBA00023008"/>
    </source>
</evidence>
<dbReference type="eggNOG" id="KOG1263">
    <property type="taxonomic scope" value="Eukaryota"/>
</dbReference>
<keyword evidence="2" id="KW-0479">Metal-binding</keyword>
<dbReference type="InterPro" id="IPR045087">
    <property type="entry name" value="Cu-oxidase_fam"/>
</dbReference>
<feature type="domain" description="Plastocyanin-like" evidence="9">
    <location>
        <begin position="64"/>
        <end position="178"/>
    </location>
</feature>
<accession>W9YAE1</accession>
<evidence type="ECO:0000256" key="6">
    <source>
        <dbReference type="SAM" id="SignalP"/>
    </source>
</evidence>
<dbReference type="AlphaFoldDB" id="W9YAE1"/>
<dbReference type="InterPro" id="IPR002355">
    <property type="entry name" value="Cu_oxidase_Cu_BS"/>
</dbReference>
<gene>
    <name evidence="10" type="ORF">A1O3_03573</name>
</gene>
<evidence type="ECO:0000256" key="5">
    <source>
        <dbReference type="SAM" id="MobiDB-lite"/>
    </source>
</evidence>
<feature type="chain" id="PRO_5004934512" description="Laccase" evidence="6">
    <location>
        <begin position="21"/>
        <end position="670"/>
    </location>
</feature>
<feature type="signal peptide" evidence="6">
    <location>
        <begin position="1"/>
        <end position="20"/>
    </location>
</feature>
<dbReference type="PANTHER" id="PTHR11709:SF145">
    <property type="entry name" value="LCC1"/>
    <property type="match status" value="1"/>
</dbReference>
<dbReference type="CDD" id="cd13901">
    <property type="entry name" value="CuRO_3_MaLCC_like"/>
    <property type="match status" value="1"/>
</dbReference>
<feature type="compositionally biased region" description="Basic and acidic residues" evidence="5">
    <location>
        <begin position="608"/>
        <end position="620"/>
    </location>
</feature>
<dbReference type="HOGENOM" id="CLU_006504_3_1_1"/>
<evidence type="ECO:0000313" key="11">
    <source>
        <dbReference type="Proteomes" id="UP000019478"/>
    </source>
</evidence>
<reference evidence="10 11" key="1">
    <citation type="submission" date="2013-03" db="EMBL/GenBank/DDBJ databases">
        <title>The Genome Sequence of Capronia epimyces CBS 606.96.</title>
        <authorList>
            <consortium name="The Broad Institute Genomics Platform"/>
            <person name="Cuomo C."/>
            <person name="de Hoog S."/>
            <person name="Gorbushina A."/>
            <person name="Walker B."/>
            <person name="Young S.K."/>
            <person name="Zeng Q."/>
            <person name="Gargeya S."/>
            <person name="Fitzgerald M."/>
            <person name="Haas B."/>
            <person name="Abouelleil A."/>
            <person name="Allen A.W."/>
            <person name="Alvarado L."/>
            <person name="Arachchi H.M."/>
            <person name="Berlin A.M."/>
            <person name="Chapman S.B."/>
            <person name="Gainer-Dewar J."/>
            <person name="Goldberg J."/>
            <person name="Griggs A."/>
            <person name="Gujja S."/>
            <person name="Hansen M."/>
            <person name="Howarth C."/>
            <person name="Imamovic A."/>
            <person name="Ireland A."/>
            <person name="Larimer J."/>
            <person name="McCowan C."/>
            <person name="Murphy C."/>
            <person name="Pearson M."/>
            <person name="Poon T.W."/>
            <person name="Priest M."/>
            <person name="Roberts A."/>
            <person name="Saif S."/>
            <person name="Shea T."/>
            <person name="Sisk P."/>
            <person name="Sykes S."/>
            <person name="Wortman J."/>
            <person name="Nusbaum C."/>
            <person name="Birren B."/>
        </authorList>
    </citation>
    <scope>NUCLEOTIDE SEQUENCE [LARGE SCALE GENOMIC DNA]</scope>
    <source>
        <strain evidence="10 11">CBS 606.96</strain>
    </source>
</reference>
<proteinExistence type="inferred from homology"/>
<dbReference type="Pfam" id="PF07732">
    <property type="entry name" value="Cu-oxidase_3"/>
    <property type="match status" value="1"/>
</dbReference>
<keyword evidence="3" id="KW-0560">Oxidoreductase</keyword>
<dbReference type="InterPro" id="IPR011707">
    <property type="entry name" value="Cu-oxidase-like_N"/>
</dbReference>
<dbReference type="Proteomes" id="UP000019478">
    <property type="component" value="Unassembled WGS sequence"/>
</dbReference>
<evidence type="ECO:0008006" key="12">
    <source>
        <dbReference type="Google" id="ProtNLM"/>
    </source>
</evidence>
<keyword evidence="11" id="KW-1185">Reference proteome</keyword>
<keyword evidence="6" id="KW-0732">Signal</keyword>
<dbReference type="Pfam" id="PF07731">
    <property type="entry name" value="Cu-oxidase_2"/>
    <property type="match status" value="1"/>
</dbReference>
<dbReference type="RefSeq" id="XP_007731899.1">
    <property type="nucleotide sequence ID" value="XM_007733709.1"/>
</dbReference>
<dbReference type="EMBL" id="AMGY01000003">
    <property type="protein sequence ID" value="EXJ86620.1"/>
    <property type="molecule type" value="Genomic_DNA"/>
</dbReference>
<dbReference type="GO" id="GO:0016491">
    <property type="term" value="F:oxidoreductase activity"/>
    <property type="evidence" value="ECO:0007669"/>
    <property type="project" value="UniProtKB-KW"/>
</dbReference>
<dbReference type="InterPro" id="IPR001117">
    <property type="entry name" value="Cu-oxidase_2nd"/>
</dbReference>
<evidence type="ECO:0000313" key="10">
    <source>
        <dbReference type="EMBL" id="EXJ86620.1"/>
    </source>
</evidence>
<feature type="domain" description="Plastocyanin-like" evidence="8">
    <location>
        <begin position="429"/>
        <end position="544"/>
    </location>
</feature>
<keyword evidence="4" id="KW-0186">Copper</keyword>
<dbReference type="CDD" id="cd13854">
    <property type="entry name" value="CuRO_1_MaLCC_like"/>
    <property type="match status" value="1"/>
</dbReference>
<evidence type="ECO:0000256" key="3">
    <source>
        <dbReference type="ARBA" id="ARBA00023002"/>
    </source>
</evidence>
<dbReference type="Pfam" id="PF00394">
    <property type="entry name" value="Cu-oxidase"/>
    <property type="match status" value="1"/>
</dbReference>
<dbReference type="InterPro" id="IPR011706">
    <property type="entry name" value="Cu-oxidase_C"/>
</dbReference>
<dbReference type="PROSITE" id="PS00080">
    <property type="entry name" value="MULTICOPPER_OXIDASE2"/>
    <property type="match status" value="1"/>
</dbReference>
<dbReference type="PROSITE" id="PS00079">
    <property type="entry name" value="MULTICOPPER_OXIDASE1"/>
    <property type="match status" value="1"/>
</dbReference>
<dbReference type="InterPro" id="IPR033138">
    <property type="entry name" value="Cu_oxidase_CS"/>
</dbReference>